<protein>
    <submittedName>
        <fullName evidence="1">Uncharacterized protein</fullName>
    </submittedName>
</protein>
<sequence>MTEGPPMSKLLLAVAIFSLPLLTGCSCEQRLRNVPPPEELPDAGPPPVPELCNGVDDNADGQIDEGFPTVTCGVGACTREMPGCTNGAPTECMPFNPGAETCNGIDDDCDGMTDEELMPSMCGVGECATVAPSCVEGTPAVCMPTTGNAETCNGKDDDCDGTVDEDLLTNASGDVRITENPASSDYVYIGRGNNGFGVVWQDKRDGADGQIYFTGLSATGARLNGADQRVSNTNGSSVHPAVASSGNTWGLVYADDVSGNFELYFRKLNQNGSPAGSAVKLTNANGRTDWPDVVWTGANYAVAYDDDRAGAQKHDIYFQRLDTNGTRLGGEVRVTTDGARQSSPILKWNGTNFGLAWTDYRHGSNNREIYFRRLNADGSPLGGELRITNDGADSAWPDLAWNDVDREWALVWHDNRDGNQEIYFARVGADGARRGTDTRLTNAAAASTYASIDWNGFQYGVSWQDERSGKPAVYFAPVSAQGVKNGADLRLSSGNGNAEFTTALWNGSTFAFCWRDSRNAPNDNTEIYFALVGCAP</sequence>
<dbReference type="AlphaFoldDB" id="A0A2W5U2J3"/>
<gene>
    <name evidence="1" type="ORF">DI536_02045</name>
</gene>
<dbReference type="PANTHER" id="PTHR36842">
    <property type="entry name" value="PROTEIN TOLB HOMOLOG"/>
    <property type="match status" value="1"/>
</dbReference>
<dbReference type="Pfam" id="PF11617">
    <property type="entry name" value="Cu-binding_MopE"/>
    <property type="match status" value="3"/>
</dbReference>
<dbReference type="PANTHER" id="PTHR36842:SF1">
    <property type="entry name" value="PROTEIN TOLB"/>
    <property type="match status" value="1"/>
</dbReference>
<evidence type="ECO:0000313" key="2">
    <source>
        <dbReference type="Proteomes" id="UP000249061"/>
    </source>
</evidence>
<organism evidence="1 2">
    <name type="scientific">Archangium gephyra</name>
    <dbReference type="NCBI Taxonomy" id="48"/>
    <lineage>
        <taxon>Bacteria</taxon>
        <taxon>Pseudomonadati</taxon>
        <taxon>Myxococcota</taxon>
        <taxon>Myxococcia</taxon>
        <taxon>Myxococcales</taxon>
        <taxon>Cystobacterineae</taxon>
        <taxon>Archangiaceae</taxon>
        <taxon>Archangium</taxon>
    </lineage>
</organism>
<proteinExistence type="predicted"/>
<name>A0A2W5U2J3_9BACT</name>
<dbReference type="EMBL" id="QFQP01000001">
    <property type="protein sequence ID" value="PZR18686.1"/>
    <property type="molecule type" value="Genomic_DNA"/>
</dbReference>
<accession>A0A2W5U2J3</accession>
<evidence type="ECO:0000313" key="1">
    <source>
        <dbReference type="EMBL" id="PZR18686.1"/>
    </source>
</evidence>
<comment type="caution">
    <text evidence="1">The sequence shown here is derived from an EMBL/GenBank/DDBJ whole genome shotgun (WGS) entry which is preliminary data.</text>
</comment>
<reference evidence="1 2" key="1">
    <citation type="submission" date="2017-08" db="EMBL/GenBank/DDBJ databases">
        <title>Infants hospitalized years apart are colonized by the same room-sourced microbial strains.</title>
        <authorList>
            <person name="Brooks B."/>
            <person name="Olm M.R."/>
            <person name="Firek B.A."/>
            <person name="Baker R."/>
            <person name="Thomas B.C."/>
            <person name="Morowitz M.J."/>
            <person name="Banfield J.F."/>
        </authorList>
    </citation>
    <scope>NUCLEOTIDE SEQUENCE [LARGE SCALE GENOMIC DNA]</scope>
    <source>
        <strain evidence="1">S2_003_000_R2_14</strain>
    </source>
</reference>
<dbReference type="Proteomes" id="UP000249061">
    <property type="component" value="Unassembled WGS sequence"/>
</dbReference>
<dbReference type="InterPro" id="IPR021655">
    <property type="entry name" value="Put_metal-bd"/>
</dbReference>